<dbReference type="AlphaFoldDB" id="A0A0F9YNB5"/>
<dbReference type="InterPro" id="IPR002104">
    <property type="entry name" value="Integrase_catalytic"/>
</dbReference>
<dbReference type="InterPro" id="IPR025269">
    <property type="entry name" value="SAM-like_dom"/>
</dbReference>
<dbReference type="PANTHER" id="PTHR30349">
    <property type="entry name" value="PHAGE INTEGRASE-RELATED"/>
    <property type="match status" value="1"/>
</dbReference>
<organism evidence="5">
    <name type="scientific">marine sediment metagenome</name>
    <dbReference type="NCBI Taxonomy" id="412755"/>
    <lineage>
        <taxon>unclassified sequences</taxon>
        <taxon>metagenomes</taxon>
        <taxon>ecological metagenomes</taxon>
    </lineage>
</organism>
<dbReference type="CDD" id="cd01185">
    <property type="entry name" value="INTN1_C_like"/>
    <property type="match status" value="1"/>
</dbReference>
<dbReference type="InterPro" id="IPR035386">
    <property type="entry name" value="Arm-DNA-bind_5"/>
</dbReference>
<keyword evidence="2" id="KW-0238">DNA-binding</keyword>
<dbReference type="Pfam" id="PF13102">
    <property type="entry name" value="Phage_int_SAM_5"/>
    <property type="match status" value="1"/>
</dbReference>
<evidence type="ECO:0000313" key="5">
    <source>
        <dbReference type="EMBL" id="KKO06134.1"/>
    </source>
</evidence>
<dbReference type="GO" id="GO:0003677">
    <property type="term" value="F:DNA binding"/>
    <property type="evidence" value="ECO:0007669"/>
    <property type="project" value="UniProtKB-KW"/>
</dbReference>
<dbReference type="EMBL" id="LAZR01000017">
    <property type="protein sequence ID" value="KKO06134.1"/>
    <property type="molecule type" value="Genomic_DNA"/>
</dbReference>
<evidence type="ECO:0000256" key="2">
    <source>
        <dbReference type="ARBA" id="ARBA00023125"/>
    </source>
</evidence>
<dbReference type="InterPro" id="IPR013762">
    <property type="entry name" value="Integrase-like_cat_sf"/>
</dbReference>
<protein>
    <recommendedName>
        <fullName evidence="4">Tyr recombinase domain-containing protein</fullName>
    </recommendedName>
</protein>
<comment type="caution">
    <text evidence="5">The sequence shown here is derived from an EMBL/GenBank/DDBJ whole genome shotgun (WGS) entry which is preliminary data.</text>
</comment>
<dbReference type="Pfam" id="PF17293">
    <property type="entry name" value="Arm-DNA-bind_5"/>
    <property type="match status" value="1"/>
</dbReference>
<dbReference type="InterPro" id="IPR050090">
    <property type="entry name" value="Tyrosine_recombinase_XerCD"/>
</dbReference>
<dbReference type="PANTHER" id="PTHR30349:SF64">
    <property type="entry name" value="PROPHAGE INTEGRASE INTD-RELATED"/>
    <property type="match status" value="1"/>
</dbReference>
<feature type="domain" description="Tyr recombinase" evidence="4">
    <location>
        <begin position="224"/>
        <end position="409"/>
    </location>
</feature>
<gene>
    <name evidence="5" type="ORF">LCGC14_0071470</name>
</gene>
<keyword evidence="3" id="KW-0233">DNA recombination</keyword>
<evidence type="ECO:0000256" key="1">
    <source>
        <dbReference type="ARBA" id="ARBA00008857"/>
    </source>
</evidence>
<dbReference type="Gene3D" id="1.10.150.130">
    <property type="match status" value="1"/>
</dbReference>
<reference evidence="5" key="1">
    <citation type="journal article" date="2015" name="Nature">
        <title>Complex archaea that bridge the gap between prokaryotes and eukaryotes.</title>
        <authorList>
            <person name="Spang A."/>
            <person name="Saw J.H."/>
            <person name="Jorgensen S.L."/>
            <person name="Zaremba-Niedzwiedzka K."/>
            <person name="Martijn J."/>
            <person name="Lind A.E."/>
            <person name="van Eijk R."/>
            <person name="Schleper C."/>
            <person name="Guy L."/>
            <person name="Ettema T.J."/>
        </authorList>
    </citation>
    <scope>NUCLEOTIDE SEQUENCE</scope>
</reference>
<sequence length="415" mass="48536">MQTFLYFQKMQTSLKLSLDTRRIRKDGSYPIIIRLGHFQKTTSISTGHSVPINYWDDSRQRIRNTYKRVKAINFLNNLLVKQLSNANDVINRLQDCEELDFMSIKEVKDKIVNKSKYESFLEFATELAEDLRLSERLGTARTYKEVVSVLKSSINSSDVKFNEINYDFLKSFERFHLSKPSNSLNGLAAYMRTIRSIYNQGIKRGLISKDAYPFKSYQIRTEPTAKRAMNSENLKKIVLLQLEKGSWPFHYRNYFLLSYMLFGMSFIDMAFLKMSNVVDGRIKFQRKKTSKLYDIKITCQMNQLLDFYISGKKKDDFILPIVRRETLDLQYKDVHGARKRYNKGLRRIAEICQIDEHLTSYVSRHSFATHAMLKQIPLPAISAMLGHSSMATTQIYLKSLPNNIIDSYQEQLNII</sequence>
<dbReference type="PROSITE" id="PS51898">
    <property type="entry name" value="TYR_RECOMBINASE"/>
    <property type="match status" value="1"/>
</dbReference>
<evidence type="ECO:0000256" key="3">
    <source>
        <dbReference type="ARBA" id="ARBA00023172"/>
    </source>
</evidence>
<dbReference type="SUPFAM" id="SSF56349">
    <property type="entry name" value="DNA breaking-rejoining enzymes"/>
    <property type="match status" value="1"/>
</dbReference>
<name>A0A0F9YNB5_9ZZZZ</name>
<dbReference type="GO" id="GO:0015074">
    <property type="term" value="P:DNA integration"/>
    <property type="evidence" value="ECO:0007669"/>
    <property type="project" value="InterPro"/>
</dbReference>
<proteinExistence type="inferred from homology"/>
<dbReference type="Gene3D" id="1.10.443.10">
    <property type="entry name" value="Intergrase catalytic core"/>
    <property type="match status" value="1"/>
</dbReference>
<dbReference type="InterPro" id="IPR010998">
    <property type="entry name" value="Integrase_recombinase_N"/>
</dbReference>
<evidence type="ECO:0000259" key="4">
    <source>
        <dbReference type="PROSITE" id="PS51898"/>
    </source>
</evidence>
<accession>A0A0F9YNB5</accession>
<dbReference type="GO" id="GO:0006310">
    <property type="term" value="P:DNA recombination"/>
    <property type="evidence" value="ECO:0007669"/>
    <property type="project" value="UniProtKB-KW"/>
</dbReference>
<dbReference type="Pfam" id="PF00589">
    <property type="entry name" value="Phage_integrase"/>
    <property type="match status" value="1"/>
</dbReference>
<dbReference type="InterPro" id="IPR011010">
    <property type="entry name" value="DNA_brk_join_enz"/>
</dbReference>
<comment type="similarity">
    <text evidence="1">Belongs to the 'phage' integrase family.</text>
</comment>